<evidence type="ECO:0000256" key="3">
    <source>
        <dbReference type="ARBA" id="ARBA00022741"/>
    </source>
</evidence>
<dbReference type="PANTHER" id="PTHR46877">
    <property type="entry name" value="EPH RECEPTOR A5"/>
    <property type="match status" value="1"/>
</dbReference>
<protein>
    <recommendedName>
        <fullName evidence="10">Fibronectin type-III domain-containing protein</fullName>
    </recommendedName>
</protein>
<keyword evidence="5 9" id="KW-1133">Transmembrane helix</keyword>
<comment type="subcellular location">
    <subcellularLocation>
        <location evidence="1">Membrane</location>
        <topology evidence="1">Single-pass membrane protein</topology>
    </subcellularLocation>
</comment>
<dbReference type="Proteomes" id="UP000594454">
    <property type="component" value="Chromosome 6"/>
</dbReference>
<feature type="transmembrane region" description="Helical" evidence="9">
    <location>
        <begin position="892"/>
        <end position="911"/>
    </location>
</feature>
<dbReference type="GO" id="GO:0005524">
    <property type="term" value="F:ATP binding"/>
    <property type="evidence" value="ECO:0007669"/>
    <property type="project" value="UniProtKB-KW"/>
</dbReference>
<dbReference type="Gene3D" id="2.60.40.10">
    <property type="entry name" value="Immunoglobulins"/>
    <property type="match status" value="6"/>
</dbReference>
<evidence type="ECO:0000256" key="7">
    <source>
        <dbReference type="ARBA" id="ARBA00023170"/>
    </source>
</evidence>
<keyword evidence="3" id="KW-0547">Nucleotide-binding</keyword>
<feature type="region of interest" description="Disordered" evidence="8">
    <location>
        <begin position="969"/>
        <end position="1034"/>
    </location>
</feature>
<evidence type="ECO:0000256" key="8">
    <source>
        <dbReference type="SAM" id="MobiDB-lite"/>
    </source>
</evidence>
<evidence type="ECO:0000256" key="1">
    <source>
        <dbReference type="ARBA" id="ARBA00004167"/>
    </source>
</evidence>
<dbReference type="InterPro" id="IPR050449">
    <property type="entry name" value="Ephrin_rcpt_TKs"/>
</dbReference>
<dbReference type="EMBL" id="LR899014">
    <property type="protein sequence ID" value="CAD7092531.1"/>
    <property type="molecule type" value="Genomic_DNA"/>
</dbReference>
<dbReference type="GO" id="GO:0005886">
    <property type="term" value="C:plasma membrane"/>
    <property type="evidence" value="ECO:0007669"/>
    <property type="project" value="TreeGrafter"/>
</dbReference>
<dbReference type="SUPFAM" id="SSF49265">
    <property type="entry name" value="Fibronectin type III"/>
    <property type="match status" value="4"/>
</dbReference>
<evidence type="ECO:0000313" key="12">
    <source>
        <dbReference type="Proteomes" id="UP000594454"/>
    </source>
</evidence>
<reference evidence="11 12" key="1">
    <citation type="submission" date="2020-11" db="EMBL/GenBank/DDBJ databases">
        <authorList>
            <person name="Wallbank WR R."/>
            <person name="Pardo Diaz C."/>
            <person name="Kozak K."/>
            <person name="Martin S."/>
            <person name="Jiggins C."/>
            <person name="Moest M."/>
            <person name="Warren A I."/>
            <person name="Generalovic N T."/>
            <person name="Byers J.R.P. K."/>
            <person name="Montejo-Kovacevich G."/>
            <person name="Yen C E."/>
        </authorList>
    </citation>
    <scope>NUCLEOTIDE SEQUENCE [LARGE SCALE GENOMIC DNA]</scope>
</reference>
<feature type="domain" description="Fibronectin type-III" evidence="10">
    <location>
        <begin position="655"/>
        <end position="743"/>
    </location>
</feature>
<evidence type="ECO:0000256" key="6">
    <source>
        <dbReference type="ARBA" id="ARBA00023136"/>
    </source>
</evidence>
<gene>
    <name evidence="11" type="ORF">HERILL_LOCUS14883</name>
</gene>
<keyword evidence="6 9" id="KW-0472">Membrane</keyword>
<dbReference type="InterPro" id="IPR003961">
    <property type="entry name" value="FN3_dom"/>
</dbReference>
<dbReference type="InterPro" id="IPR013783">
    <property type="entry name" value="Ig-like_fold"/>
</dbReference>
<evidence type="ECO:0000313" key="11">
    <source>
        <dbReference type="EMBL" id="CAD7092531.1"/>
    </source>
</evidence>
<organism evidence="11 12">
    <name type="scientific">Hermetia illucens</name>
    <name type="common">Black soldier fly</name>
    <dbReference type="NCBI Taxonomy" id="343691"/>
    <lineage>
        <taxon>Eukaryota</taxon>
        <taxon>Metazoa</taxon>
        <taxon>Ecdysozoa</taxon>
        <taxon>Arthropoda</taxon>
        <taxon>Hexapoda</taxon>
        <taxon>Insecta</taxon>
        <taxon>Pterygota</taxon>
        <taxon>Neoptera</taxon>
        <taxon>Endopterygota</taxon>
        <taxon>Diptera</taxon>
        <taxon>Brachycera</taxon>
        <taxon>Stratiomyomorpha</taxon>
        <taxon>Stratiomyidae</taxon>
        <taxon>Hermetiinae</taxon>
        <taxon>Hermetia</taxon>
    </lineage>
</organism>
<keyword evidence="4" id="KW-0067">ATP-binding</keyword>
<dbReference type="InterPro" id="IPR036116">
    <property type="entry name" value="FN3_sf"/>
</dbReference>
<dbReference type="PANTHER" id="PTHR46877:SF14">
    <property type="entry name" value="RECEPTOR PROTEIN-TYROSINE KINASE"/>
    <property type="match status" value="1"/>
</dbReference>
<keyword evidence="12" id="KW-1185">Reference proteome</keyword>
<evidence type="ECO:0000256" key="4">
    <source>
        <dbReference type="ARBA" id="ARBA00022840"/>
    </source>
</evidence>
<dbReference type="InParanoid" id="A0A7R8V460"/>
<dbReference type="CDD" id="cd00063">
    <property type="entry name" value="FN3"/>
    <property type="match status" value="3"/>
</dbReference>
<dbReference type="OrthoDB" id="6381660at2759"/>
<feature type="compositionally biased region" description="Low complexity" evidence="8">
    <location>
        <begin position="1014"/>
        <end position="1033"/>
    </location>
</feature>
<accession>A0A7R8V460</accession>
<sequence>MLMQSYNEFCLQNTSRDTPSKPFTSDEMKSKGRPLFLLLILLQMTYSIAQIFPKNNIVKNVGDHVQMWCTSKDPSKYLSFYNASEELPKENMKIVNETTIELNLYNVTTMDVSVTCKFNGTRGEDMRRIIVGTPPKEIEDFRCLSYDFNYFECKFTMPTNFVKVKYNITYSVGFSPLIYYCPKGREENNKYICNITIESGKYRQVHDEYTFKIHAENKLGNRTFVRVVKHYEMVIPGKPMLKVTNISTNSARMEWDVMKTFYSRTGLVFEIDIVSRYNASIRKPWEKLDTSRIKSISETKYSFNLVNLYPYMLYEVKLRLKVANAANISEMWTAVNEQFRTKSKKPDNPPAVDVGSFLKQLTYNTSATWFIIYWKGLEEYEKNADGLSYVLTKALKNGKEVDIQPKENTSYSAKFVLDEKADYEFTLHSSNVEGLSKEGSVISVPKREYPAPHLKKIYKEMSYILSWDEPSTEDNLEIDNYTVFSCEAASETFDQCKSNLNFTHVSRNVRNFTYMMNTQEKMNFAVSANYYGGGSSGMIWALCTASANSDFGIIKPKGLPQHGNTIKLYWNVECVYSTMVEGFRLNYCPIAVNNASCKEPLKSLNISGSIREYYLTNLKAYTTYGIWMSMYSAKKQGPEDYTPLEITTLESAPSPPRRLTALNKTDHSIELQWEAPEFHNGILTYYKIYYDNERENITATNETKITWTIKRLSSYKNYKIYVTASTTTESEASNDISVRTLIGSPSTTDQVNIITDKDSSAVTISWKRPQVPSGPIDFYELKVSIFERGNLANYRISQINGTKCTMRQFHDNICRNNWEKIEFEVRAVNAIPSEYGEVPDSFSEEYPGTLGNHFRCQEESSFYQYNTRYLKGEWSTKLQQMCYYSASGIPNTLIIISIFTFIIFAVSAYFLSKKYMKMKDIGITFPPGLTDLDQESGPKGCDNVISRDESIHSEESLYKNENHKLLESNRMDSGYTNGFDRTEKSDTGEFDDSSIDAIRGEEDSSSRHAESVEMSDMSDSMSNSPIDSPNMNIRENNMPAPIAQISQPRPLKKPIIINGYVQHDSFQSFAEPTIPYTSLDEIQNTIIPINMNAATDSNGLSKHKDPVSMNTGAQENICGYVTHKQLSEFGHRQQ</sequence>
<keyword evidence="2 9" id="KW-0812">Transmembrane</keyword>
<evidence type="ECO:0000256" key="9">
    <source>
        <dbReference type="SAM" id="Phobius"/>
    </source>
</evidence>
<dbReference type="SMART" id="SM00060">
    <property type="entry name" value="FN3"/>
    <property type="match status" value="4"/>
</dbReference>
<evidence type="ECO:0000259" key="10">
    <source>
        <dbReference type="PROSITE" id="PS50853"/>
    </source>
</evidence>
<dbReference type="Pfam" id="PF00041">
    <property type="entry name" value="fn3"/>
    <property type="match status" value="1"/>
</dbReference>
<dbReference type="PROSITE" id="PS50853">
    <property type="entry name" value="FN3"/>
    <property type="match status" value="1"/>
</dbReference>
<name>A0A7R8V460_HERIL</name>
<feature type="compositionally biased region" description="Basic and acidic residues" evidence="8">
    <location>
        <begin position="998"/>
        <end position="1011"/>
    </location>
</feature>
<proteinExistence type="predicted"/>
<dbReference type="AlphaFoldDB" id="A0A7R8V460"/>
<evidence type="ECO:0000256" key="5">
    <source>
        <dbReference type="ARBA" id="ARBA00022989"/>
    </source>
</evidence>
<evidence type="ECO:0000256" key="2">
    <source>
        <dbReference type="ARBA" id="ARBA00022692"/>
    </source>
</evidence>
<keyword evidence="7" id="KW-0675">Receptor</keyword>